<keyword evidence="5" id="KW-1185">Reference proteome</keyword>
<dbReference type="InterPro" id="IPR035901">
    <property type="entry name" value="GIY-YIG_endonuc_sf"/>
</dbReference>
<feature type="domain" description="GIY-YIG" evidence="3">
    <location>
        <begin position="13"/>
        <end position="107"/>
    </location>
</feature>
<proteinExistence type="predicted"/>
<dbReference type="SUPFAM" id="SSF82771">
    <property type="entry name" value="GIY-YIG endonuclease"/>
    <property type="match status" value="1"/>
</dbReference>
<evidence type="ECO:0000313" key="5">
    <source>
        <dbReference type="Proteomes" id="UP001349343"/>
    </source>
</evidence>
<keyword evidence="4" id="KW-0540">Nuclease</keyword>
<organism evidence="4 5">
    <name type="scientific">phage Lak_Megaphage_RVC_JS4_GC31</name>
    <dbReference type="NCBI Taxonomy" id="3109228"/>
    <lineage>
        <taxon>Viruses</taxon>
        <taxon>Duplodnaviria</taxon>
        <taxon>Heunggongvirae</taxon>
        <taxon>Uroviricota</taxon>
        <taxon>Caudoviricetes</taxon>
        <taxon>Caudoviricetes code 15 clade</taxon>
    </lineage>
</organism>
<dbReference type="GO" id="GO:0004519">
    <property type="term" value="F:endonuclease activity"/>
    <property type="evidence" value="ECO:0007669"/>
    <property type="project" value="UniProtKB-KW"/>
</dbReference>
<evidence type="ECO:0000259" key="3">
    <source>
        <dbReference type="PROSITE" id="PS50164"/>
    </source>
</evidence>
<keyword evidence="4" id="KW-0255">Endonuclease</keyword>
<dbReference type="Pfam" id="PF01541">
    <property type="entry name" value="GIY-YIG"/>
    <property type="match status" value="1"/>
</dbReference>
<keyword evidence="2" id="KW-0460">Magnesium</keyword>
<comment type="cofactor">
    <cofactor evidence="1">
        <name>Mg(2+)</name>
        <dbReference type="ChEBI" id="CHEBI:18420"/>
    </cofactor>
</comment>
<protein>
    <submittedName>
        <fullName evidence="4">Homing endonuclease</fullName>
    </submittedName>
</protein>
<dbReference type="PROSITE" id="PS50164">
    <property type="entry name" value="GIY_YIG"/>
    <property type="match status" value="1"/>
</dbReference>
<dbReference type="InterPro" id="IPR000305">
    <property type="entry name" value="GIY-YIG_endonuc"/>
</dbReference>
<accession>A0ABZ0Z429</accession>
<dbReference type="InterPro" id="IPR006350">
    <property type="entry name" value="Intron_endoG1"/>
</dbReference>
<evidence type="ECO:0000256" key="2">
    <source>
        <dbReference type="ARBA" id="ARBA00022842"/>
    </source>
</evidence>
<dbReference type="Proteomes" id="UP001349343">
    <property type="component" value="Segment"/>
</dbReference>
<dbReference type="Gene3D" id="3.40.1440.10">
    <property type="entry name" value="GIY-YIG endonuclease"/>
    <property type="match status" value="1"/>
</dbReference>
<keyword evidence="4" id="KW-0378">Hydrolase</keyword>
<dbReference type="NCBIfam" id="TIGR01453">
    <property type="entry name" value="grpIintron_endo"/>
    <property type="match status" value="1"/>
</dbReference>
<name>A0ABZ0Z429_9CAUD</name>
<reference evidence="4 5" key="1">
    <citation type="submission" date="2023-11" db="EMBL/GenBank/DDBJ databases">
        <authorList>
            <person name="Cook R."/>
            <person name="Crisci M."/>
            <person name="Pye H."/>
            <person name="Adriaenssens E."/>
            <person name="Santini J."/>
        </authorList>
    </citation>
    <scope>NUCLEOTIDE SEQUENCE [LARGE SCALE GENOMIC DNA]</scope>
    <source>
        <strain evidence="4">Lak_Megaphage_RVC_JS4_GC31</strain>
    </source>
</reference>
<evidence type="ECO:0000256" key="1">
    <source>
        <dbReference type="ARBA" id="ARBA00001946"/>
    </source>
</evidence>
<dbReference type="SMART" id="SM00465">
    <property type="entry name" value="GIYc"/>
    <property type="match status" value="1"/>
</dbReference>
<dbReference type="EMBL" id="OR769222">
    <property type="protein sequence ID" value="WQJ52845.1"/>
    <property type="molecule type" value="Genomic_DNA"/>
</dbReference>
<sequence length="251" mass="29964">MEITKENILKTPRLPGIYAFRNKNNNKYYIGQSLCIRSRLRAHLYQYYKQNTKYPIYRAFLCYGLTSFELIILEAFDTEDTNVKQKLDEREIYYINKYNTYVSGYNQTKGGDGGITGYKFSDEQRQKVSVNSTKIHADCRNKFYVYNIDTQSIEEYNTKDEFTTKYNITIYNSMFRNLLVHKKFIIARTKEILDDKIKQYTNCMQINGQRKVIPDNFINYYSTHTRLETLKEFNISNPTLQKWCKILNFST</sequence>
<evidence type="ECO:0000313" key="4">
    <source>
        <dbReference type="EMBL" id="WQJ52845.1"/>
    </source>
</evidence>